<protein>
    <submittedName>
        <fullName evidence="1">Uncharacterized protein</fullName>
    </submittedName>
</protein>
<reference evidence="1" key="1">
    <citation type="submission" date="2016-10" db="EMBL/GenBank/DDBJ databases">
        <title>Genome sequence of Streptomyces malaysiense MUSC 136.</title>
        <authorList>
            <person name="Lee L.-H."/>
            <person name="Ser H.-L."/>
        </authorList>
    </citation>
    <scope>NUCLEOTIDE SEQUENCE [LARGE SCALE GENOMIC DNA]</scope>
    <source>
        <strain evidence="1">MUSC 136</strain>
    </source>
</reference>
<comment type="caution">
    <text evidence="1">The sequence shown here is derived from an EMBL/GenBank/DDBJ whole genome shotgun (WGS) entry which is preliminary data.</text>
</comment>
<name>A0A1J4PXW1_9ACTN</name>
<dbReference type="OrthoDB" id="4324684at2"/>
<dbReference type="AlphaFoldDB" id="A0A1J4PXW1"/>
<evidence type="ECO:0000313" key="2">
    <source>
        <dbReference type="Proteomes" id="UP000034838"/>
    </source>
</evidence>
<keyword evidence="2" id="KW-1185">Reference proteome</keyword>
<evidence type="ECO:0000313" key="1">
    <source>
        <dbReference type="EMBL" id="OIK25755.1"/>
    </source>
</evidence>
<gene>
    <name evidence="1" type="ORF">VT52_020005</name>
</gene>
<sequence>MIQLTFHREAGLGPADLVVALAVARRLHTPAAPEPRAAEIVPAHVPQLMGLRRSSADRHHRRGHKVPLHRLTAMRNLAALTA</sequence>
<dbReference type="EMBL" id="LBDA02000048">
    <property type="protein sequence ID" value="OIK25755.1"/>
    <property type="molecule type" value="Genomic_DNA"/>
</dbReference>
<dbReference type="Proteomes" id="UP000034838">
    <property type="component" value="Unassembled WGS sequence"/>
</dbReference>
<proteinExistence type="predicted"/>
<organism evidence="1 2">
    <name type="scientific">Streptomyces malaysiense</name>
    <dbReference type="NCBI Taxonomy" id="1428626"/>
    <lineage>
        <taxon>Bacteria</taxon>
        <taxon>Bacillati</taxon>
        <taxon>Actinomycetota</taxon>
        <taxon>Actinomycetes</taxon>
        <taxon>Kitasatosporales</taxon>
        <taxon>Streptomycetaceae</taxon>
        <taxon>Streptomyces</taxon>
    </lineage>
</organism>
<dbReference type="RefSeq" id="WP_046422613.1">
    <property type="nucleotide sequence ID" value="NZ_LBDA02000048.1"/>
</dbReference>
<accession>A0A1J4PXW1</accession>